<gene>
    <name evidence="1" type="ORF">PCOR1329_LOCUS55198</name>
</gene>
<name>A0ABN9V7B7_9DINO</name>
<evidence type="ECO:0000313" key="1">
    <source>
        <dbReference type="EMBL" id="CAK0868581.1"/>
    </source>
</evidence>
<evidence type="ECO:0008006" key="3">
    <source>
        <dbReference type="Google" id="ProtNLM"/>
    </source>
</evidence>
<sequence>MEDQLYGKRKASEKFNQYVTEETSGIFRRPGAALVFDGHQDDIYSSGSDPELKWLKENLAPVVKLKEASIMMGGSVHPFLRATPARVSNAVIYIAPRPKRIEDTLSELGLADCSQVPTPMVSARKTEDLDMPVVGPVDKKSCITCVGILRHLLKSRPDIPFALHE</sequence>
<dbReference type="EMBL" id="CAUYUJ010016762">
    <property type="protein sequence ID" value="CAK0868581.1"/>
    <property type="molecule type" value="Genomic_DNA"/>
</dbReference>
<reference evidence="1" key="1">
    <citation type="submission" date="2023-10" db="EMBL/GenBank/DDBJ databases">
        <authorList>
            <person name="Chen Y."/>
            <person name="Shah S."/>
            <person name="Dougan E. K."/>
            <person name="Thang M."/>
            <person name="Chan C."/>
        </authorList>
    </citation>
    <scope>NUCLEOTIDE SEQUENCE [LARGE SCALE GENOMIC DNA]</scope>
</reference>
<organism evidence="1 2">
    <name type="scientific">Prorocentrum cordatum</name>
    <dbReference type="NCBI Taxonomy" id="2364126"/>
    <lineage>
        <taxon>Eukaryota</taxon>
        <taxon>Sar</taxon>
        <taxon>Alveolata</taxon>
        <taxon>Dinophyceae</taxon>
        <taxon>Prorocentrales</taxon>
        <taxon>Prorocentraceae</taxon>
        <taxon>Prorocentrum</taxon>
    </lineage>
</organism>
<evidence type="ECO:0000313" key="2">
    <source>
        <dbReference type="Proteomes" id="UP001189429"/>
    </source>
</evidence>
<keyword evidence="2" id="KW-1185">Reference proteome</keyword>
<dbReference type="Proteomes" id="UP001189429">
    <property type="component" value="Unassembled WGS sequence"/>
</dbReference>
<comment type="caution">
    <text evidence="1">The sequence shown here is derived from an EMBL/GenBank/DDBJ whole genome shotgun (WGS) entry which is preliminary data.</text>
</comment>
<accession>A0ABN9V7B7</accession>
<feature type="non-terminal residue" evidence="1">
    <location>
        <position position="165"/>
    </location>
</feature>
<proteinExistence type="predicted"/>
<protein>
    <recommendedName>
        <fullName evidence="3">Cleavage and polyadenylation specificity factor 100 kDa subunit</fullName>
    </recommendedName>
</protein>